<dbReference type="OrthoDB" id="181472at2"/>
<protein>
    <submittedName>
        <fullName evidence="1">Uncharacterized conserved protein</fullName>
    </submittedName>
</protein>
<dbReference type="AlphaFoldDB" id="A0A173USH6"/>
<reference evidence="1 2" key="1">
    <citation type="submission" date="2015-09" db="EMBL/GenBank/DDBJ databases">
        <authorList>
            <consortium name="Pathogen Informatics"/>
        </authorList>
    </citation>
    <scope>NUCLEOTIDE SEQUENCE [LARGE SCALE GENOMIC DNA]</scope>
    <source>
        <strain evidence="1 2">2789STDY5834960</strain>
    </source>
</reference>
<dbReference type="PaxDb" id="166486-ERS852572_02243"/>
<dbReference type="GO" id="GO:0005975">
    <property type="term" value="P:carbohydrate metabolic process"/>
    <property type="evidence" value="ECO:0007669"/>
    <property type="project" value="InterPro"/>
</dbReference>
<dbReference type="InterPro" id="IPR012341">
    <property type="entry name" value="6hp_glycosidase-like_sf"/>
</dbReference>
<dbReference type="STRING" id="166486.ERS852572_02243"/>
<dbReference type="SMART" id="SM01149">
    <property type="entry name" value="DUF1237"/>
    <property type="match status" value="1"/>
</dbReference>
<dbReference type="PANTHER" id="PTHR31047">
    <property type="entry name" value="MEIOTICALLY UP-REGULATED GENE 157 PROTEIN"/>
    <property type="match status" value="1"/>
</dbReference>
<dbReference type="Pfam" id="PF06824">
    <property type="entry name" value="Glyco_hydro_125"/>
    <property type="match status" value="1"/>
</dbReference>
<dbReference type="Gene3D" id="1.50.10.10">
    <property type="match status" value="1"/>
</dbReference>
<dbReference type="RefSeq" id="WP_055194652.1">
    <property type="nucleotide sequence ID" value="NZ_CABIYH010000016.1"/>
</dbReference>
<sequence length="429" mass="48965">MKIKENYAAIERTVALVKEKFGADSKIAVMFEKCISNTLQTTIKIKENDTVFVITGDIPAMWLRDSACQLRPFLLFAKEEPELVELVCGLIKKQMQCILLDPYANAFNENGDGQCWDHDKTDMKPELWERKYEIDSLCYPVQLSYLLWKNTGCTEQFTGEWLEAAKTVIRVFRTEQDHENASPYTFERENCSFTDTLSRDGKGALVKSNVGLIWSGFRPSDDACVYGYLIPSNMLASVILGNIAEIAREIYHDEKLAEEADAFSKEVRSAIETLAILPAQKTEYYAYEVDGFGQYLVMDDANLPSLLAMPYYGYCDNKNERYRNTRKVILSDQNPYYFSGECAKGIGSPHTYTRFIWPMALAMQGLTSDSMEEKLKMLERIAACDAGTDLVHESFHVDHPDDFTRPWFSWANSVFCELVLDYCGQKVTL</sequence>
<dbReference type="PIRSF" id="PIRSF028846">
    <property type="entry name" value="UCP028846"/>
    <property type="match status" value="1"/>
</dbReference>
<evidence type="ECO:0000313" key="2">
    <source>
        <dbReference type="Proteomes" id="UP000095350"/>
    </source>
</evidence>
<dbReference type="InterPro" id="IPR008928">
    <property type="entry name" value="6-hairpin_glycosidase_sf"/>
</dbReference>
<organism evidence="1 2">
    <name type="scientific">Roseburia intestinalis</name>
    <dbReference type="NCBI Taxonomy" id="166486"/>
    <lineage>
        <taxon>Bacteria</taxon>
        <taxon>Bacillati</taxon>
        <taxon>Bacillota</taxon>
        <taxon>Clostridia</taxon>
        <taxon>Lachnospirales</taxon>
        <taxon>Lachnospiraceae</taxon>
        <taxon>Roseburia</taxon>
    </lineage>
</organism>
<dbReference type="SUPFAM" id="SSF48208">
    <property type="entry name" value="Six-hairpin glycosidases"/>
    <property type="match status" value="1"/>
</dbReference>
<evidence type="ECO:0000313" key="1">
    <source>
        <dbReference type="EMBL" id="CUN16945.1"/>
    </source>
</evidence>
<dbReference type="InterPro" id="IPR008313">
    <property type="entry name" value="GH125"/>
</dbReference>
<accession>A0A173USH6</accession>
<dbReference type="EMBL" id="CYXZ01000016">
    <property type="protein sequence ID" value="CUN16945.1"/>
    <property type="molecule type" value="Genomic_DNA"/>
</dbReference>
<proteinExistence type="predicted"/>
<dbReference type="PANTHER" id="PTHR31047:SF0">
    <property type="entry name" value="MEIOTICALLY UP-REGULATED GENE 157 PROTEIN"/>
    <property type="match status" value="1"/>
</dbReference>
<dbReference type="Proteomes" id="UP000095350">
    <property type="component" value="Unassembled WGS sequence"/>
</dbReference>
<gene>
    <name evidence="1" type="ORF">ERS852572_02243</name>
</gene>
<name>A0A173USH6_9FIRM</name>